<feature type="domain" description="Lactate/malate dehydrogenase C-terminal" evidence="9">
    <location>
        <begin position="153"/>
        <end position="319"/>
    </location>
</feature>
<feature type="binding site" evidence="7">
    <location>
        <position position="96"/>
    </location>
    <ligand>
        <name>substrate</name>
    </ligand>
</feature>
<dbReference type="PROSITE" id="PS00064">
    <property type="entry name" value="L_LDH"/>
    <property type="match status" value="1"/>
</dbReference>
<comment type="subunit">
    <text evidence="7">Homotetramer.</text>
</comment>
<feature type="binding site" evidence="7">
    <location>
        <position position="90"/>
    </location>
    <ligand>
        <name>substrate</name>
    </ligand>
</feature>
<gene>
    <name evidence="7" type="primary">ldh</name>
    <name evidence="10" type="ORF">HPE56_08695</name>
</gene>
<dbReference type="GO" id="GO:0004459">
    <property type="term" value="F:L-lactate dehydrogenase (NAD+) activity"/>
    <property type="evidence" value="ECO:0007669"/>
    <property type="project" value="UniProtKB-EC"/>
</dbReference>
<protein>
    <recommendedName>
        <fullName evidence="3 7">L-lactate dehydrogenase</fullName>
        <shortName evidence="7">L-LDH</shortName>
        <ecNumber evidence="3 7">1.1.1.27</ecNumber>
    </recommendedName>
</protein>
<dbReference type="PRINTS" id="PR00086">
    <property type="entry name" value="LLDHDRGNASE"/>
</dbReference>
<dbReference type="PANTHER" id="PTHR43128">
    <property type="entry name" value="L-2-HYDROXYCARBOXYLATE DEHYDROGENASE (NAD(P)(+))"/>
    <property type="match status" value="1"/>
</dbReference>
<comment type="pathway">
    <text evidence="1 7">Fermentation; pyruvate fermentation to lactate; (S)-lactate from pyruvate: step 1/1.</text>
</comment>
<evidence type="ECO:0000259" key="9">
    <source>
        <dbReference type="Pfam" id="PF02866"/>
    </source>
</evidence>
<evidence type="ECO:0000256" key="3">
    <source>
        <dbReference type="ARBA" id="ARBA00012967"/>
    </source>
</evidence>
<evidence type="ECO:0000256" key="7">
    <source>
        <dbReference type="HAMAP-Rule" id="MF_00488"/>
    </source>
</evidence>
<accession>A0ABR7UZ35</accession>
<keyword evidence="7" id="KW-0597">Phosphoprotein</keyword>
<feature type="binding site" evidence="7">
    <location>
        <position position="151"/>
    </location>
    <ligand>
        <name>NAD(+)</name>
        <dbReference type="ChEBI" id="CHEBI:57540"/>
    </ligand>
</feature>
<evidence type="ECO:0000256" key="1">
    <source>
        <dbReference type="ARBA" id="ARBA00004843"/>
    </source>
</evidence>
<organism evidence="10 11">
    <name type="scientific">Maribacter aquimaris</name>
    <dbReference type="NCBI Taxonomy" id="2737171"/>
    <lineage>
        <taxon>Bacteria</taxon>
        <taxon>Pseudomonadati</taxon>
        <taxon>Bacteroidota</taxon>
        <taxon>Flavobacteriia</taxon>
        <taxon>Flavobacteriales</taxon>
        <taxon>Flavobacteriaceae</taxon>
        <taxon>Maribacter</taxon>
    </lineage>
</organism>
<dbReference type="EMBL" id="JABTCF010000004">
    <property type="protein sequence ID" value="MBD0777870.1"/>
    <property type="molecule type" value="Genomic_DNA"/>
</dbReference>
<dbReference type="Gene3D" id="3.40.50.720">
    <property type="entry name" value="NAD(P)-binding Rossmann-like Domain"/>
    <property type="match status" value="1"/>
</dbReference>
<dbReference type="PIRSF" id="PIRSF000102">
    <property type="entry name" value="Lac_mal_DH"/>
    <property type="match status" value="1"/>
</dbReference>
<feature type="modified residue" description="Phosphotyrosine" evidence="7">
    <location>
        <position position="228"/>
    </location>
</feature>
<feature type="binding site" evidence="7">
    <location>
        <position position="73"/>
    </location>
    <ligand>
        <name>NAD(+)</name>
        <dbReference type="ChEBI" id="CHEBI:57540"/>
    </ligand>
</feature>
<feature type="domain" description="Lactate/malate dehydrogenase N-terminal" evidence="8">
    <location>
        <begin position="12"/>
        <end position="150"/>
    </location>
</feature>
<dbReference type="InterPro" id="IPR036291">
    <property type="entry name" value="NAD(P)-bd_dom_sf"/>
</dbReference>
<dbReference type="InterPro" id="IPR001236">
    <property type="entry name" value="Lactate/malate_DH_N"/>
</dbReference>
<evidence type="ECO:0000256" key="6">
    <source>
        <dbReference type="ARBA" id="ARBA00049258"/>
    </source>
</evidence>
<dbReference type="Proteomes" id="UP001166021">
    <property type="component" value="Unassembled WGS sequence"/>
</dbReference>
<dbReference type="PANTHER" id="PTHR43128:SF16">
    <property type="entry name" value="L-LACTATE DEHYDROGENASE"/>
    <property type="match status" value="1"/>
</dbReference>
<dbReference type="Gene3D" id="3.90.110.10">
    <property type="entry name" value="Lactate dehydrogenase/glycoside hydrolase, family 4, C-terminal"/>
    <property type="match status" value="1"/>
</dbReference>
<feature type="binding site" evidence="7">
    <location>
        <begin position="156"/>
        <end position="159"/>
    </location>
    <ligand>
        <name>substrate</name>
    </ligand>
</feature>
<dbReference type="Pfam" id="PF02866">
    <property type="entry name" value="Ldh_1_C"/>
    <property type="match status" value="1"/>
</dbReference>
<reference evidence="10" key="1">
    <citation type="submission" date="2020-05" db="EMBL/GenBank/DDBJ databases">
        <title>The draft genome sequence of Maribacter sp. ANRC-HE7.</title>
        <authorList>
            <person name="Mu L."/>
        </authorList>
    </citation>
    <scope>NUCLEOTIDE SEQUENCE</scope>
    <source>
        <strain evidence="10">ANRC-HE7</strain>
    </source>
</reference>
<proteinExistence type="inferred from homology"/>
<feature type="binding site" evidence="7">
    <location>
        <position position="176"/>
    </location>
    <ligand>
        <name>beta-D-fructose 1,6-bisphosphate</name>
        <dbReference type="ChEBI" id="CHEBI:32966"/>
        <note>allosteric activator</note>
    </ligand>
</feature>
<comment type="subcellular location">
    <subcellularLocation>
        <location evidence="7">Cytoplasm</location>
    </subcellularLocation>
</comment>
<dbReference type="RefSeq" id="WP_188243380.1">
    <property type="nucleotide sequence ID" value="NZ_JABTCF010000004.1"/>
</dbReference>
<sequence>MDTNDNSKTKSKVVIVGTGMVGMSYAYSLFNQGTVKELVLIDIDKERAEGEAMDLNHGLSYAPRKMKIYAGEYSDCTDADIVVITAGVSQKEGETRIDLLNRNAAIMKIVVGQIMKNDFGGILLVASNPVDILTYVAWKTSGLPSSRVIGSGTSLDTARLRFEIAKKVNISVKNIHAYIMGEHGDSEFVCWSQAYVGAKPLVDMIESLEGIDFKDLEEIHDSVKNAAYEIIKRKKATYYGIGMTLVSITASILNDENRIVPISVYNDGVYDIEKDVYIGLPAVLNAEGVNHVLKLKLNDKEQEQLKHSANLLKGVLNQMEY</sequence>
<keyword evidence="4 7" id="KW-0560">Oxidoreductase</keyword>
<keyword evidence="7" id="KW-0021">Allosteric enzyme</keyword>
<dbReference type="NCBIfam" id="TIGR01771">
    <property type="entry name" value="L-LDH-NAD"/>
    <property type="match status" value="1"/>
</dbReference>
<evidence type="ECO:0000313" key="11">
    <source>
        <dbReference type="Proteomes" id="UP001166021"/>
    </source>
</evidence>
<feature type="binding site" evidence="7">
    <location>
        <begin position="126"/>
        <end position="128"/>
    </location>
    <ligand>
        <name>NAD(+)</name>
        <dbReference type="ChEBI" id="CHEBI:57540"/>
    </ligand>
</feature>
<feature type="binding site" evidence="7">
    <location>
        <position position="237"/>
    </location>
    <ligand>
        <name>substrate</name>
    </ligand>
</feature>
<dbReference type="InterPro" id="IPR022383">
    <property type="entry name" value="Lactate/malate_DH_C"/>
</dbReference>
<feature type="binding site" evidence="7">
    <location>
        <position position="42"/>
    </location>
    <ligand>
        <name>NAD(+)</name>
        <dbReference type="ChEBI" id="CHEBI:57540"/>
    </ligand>
</feature>
<dbReference type="EC" id="1.1.1.27" evidence="3 7"/>
<name>A0ABR7UZ35_9FLAO</name>
<comment type="caution">
    <text evidence="7">Lacks conserved residue(s) required for the propagation of feature annotation.</text>
</comment>
<evidence type="ECO:0000313" key="10">
    <source>
        <dbReference type="EMBL" id="MBD0777870.1"/>
    </source>
</evidence>
<evidence type="ECO:0000256" key="5">
    <source>
        <dbReference type="ARBA" id="ARBA00023027"/>
    </source>
</evidence>
<keyword evidence="11" id="KW-1185">Reference proteome</keyword>
<dbReference type="InterPro" id="IPR018177">
    <property type="entry name" value="L-lactate_DH_AS"/>
</dbReference>
<dbReference type="SUPFAM" id="SSF56327">
    <property type="entry name" value="LDH C-terminal domain-like"/>
    <property type="match status" value="1"/>
</dbReference>
<evidence type="ECO:0000256" key="2">
    <source>
        <dbReference type="ARBA" id="ARBA00006054"/>
    </source>
</evidence>
<feature type="binding site" evidence="7">
    <location>
        <position position="47"/>
    </location>
    <ligand>
        <name>NAD(+)</name>
        <dbReference type="ChEBI" id="CHEBI:57540"/>
    </ligand>
</feature>
<feature type="binding site" evidence="7">
    <location>
        <begin position="87"/>
        <end position="88"/>
    </location>
    <ligand>
        <name>NAD(+)</name>
        <dbReference type="ChEBI" id="CHEBI:57540"/>
    </ligand>
</feature>
<keyword evidence="5 7" id="KW-0520">NAD</keyword>
<dbReference type="CDD" id="cd05291">
    <property type="entry name" value="HicDH_like"/>
    <property type="match status" value="1"/>
</dbReference>
<comment type="caution">
    <text evidence="10">The sequence shown here is derived from an EMBL/GenBank/DDBJ whole genome shotgun (WGS) entry which is preliminary data.</text>
</comment>
<dbReference type="Pfam" id="PF00056">
    <property type="entry name" value="Ldh_1_N"/>
    <property type="match status" value="1"/>
</dbReference>
<comment type="activity regulation">
    <text evidence="7">Allosterically activated by fructose 1,6-bisphosphate (FBP).</text>
</comment>
<dbReference type="SUPFAM" id="SSF51735">
    <property type="entry name" value="NAD(P)-binding Rossmann-fold domains"/>
    <property type="match status" value="1"/>
</dbReference>
<evidence type="ECO:0000256" key="4">
    <source>
        <dbReference type="ARBA" id="ARBA00023002"/>
    </source>
</evidence>
<dbReference type="InterPro" id="IPR001557">
    <property type="entry name" value="L-lactate/malate_DH"/>
</dbReference>
<evidence type="ECO:0000259" key="8">
    <source>
        <dbReference type="Pfam" id="PF00056"/>
    </source>
</evidence>
<keyword evidence="7" id="KW-0963">Cytoplasm</keyword>
<feature type="binding site" evidence="7">
    <location>
        <position position="161"/>
    </location>
    <ligand>
        <name>beta-D-fructose 1,6-bisphosphate</name>
        <dbReference type="ChEBI" id="CHEBI:32966"/>
        <note>allosteric activator</note>
    </ligand>
</feature>
<dbReference type="InterPro" id="IPR015955">
    <property type="entry name" value="Lactate_DH/Glyco_Ohase_4_C"/>
</dbReference>
<dbReference type="InterPro" id="IPR011304">
    <property type="entry name" value="L-lactate_DH"/>
</dbReference>
<dbReference type="HAMAP" id="MF_00488">
    <property type="entry name" value="Lactate_dehydrog"/>
    <property type="match status" value="1"/>
</dbReference>
<comment type="function">
    <text evidence="7">Catalyzes the conversion of lactate to pyruvate.</text>
</comment>
<feature type="binding site" evidence="7">
    <location>
        <position position="21"/>
    </location>
    <ligand>
        <name>NAD(+)</name>
        <dbReference type="ChEBI" id="CHEBI:57540"/>
    </ligand>
</feature>
<comment type="similarity">
    <text evidence="2 7">Belongs to the LDH/MDH superfamily. LDH family.</text>
</comment>
<feature type="active site" description="Proton acceptor" evidence="7">
    <location>
        <position position="183"/>
    </location>
</feature>
<dbReference type="NCBIfam" id="NF000824">
    <property type="entry name" value="PRK00066.1"/>
    <property type="match status" value="1"/>
</dbReference>
<comment type="catalytic activity">
    <reaction evidence="6 7">
        <text>(S)-lactate + NAD(+) = pyruvate + NADH + H(+)</text>
        <dbReference type="Rhea" id="RHEA:23444"/>
        <dbReference type="ChEBI" id="CHEBI:15361"/>
        <dbReference type="ChEBI" id="CHEBI:15378"/>
        <dbReference type="ChEBI" id="CHEBI:16651"/>
        <dbReference type="ChEBI" id="CHEBI:57540"/>
        <dbReference type="ChEBI" id="CHEBI:57945"/>
        <dbReference type="EC" id="1.1.1.27"/>
    </reaction>
</comment>
<feature type="binding site" evidence="7">
    <location>
        <begin position="128"/>
        <end position="131"/>
    </location>
    <ligand>
        <name>substrate</name>
    </ligand>
</feature>